<feature type="region of interest" description="Disordered" evidence="2">
    <location>
        <begin position="67"/>
        <end position="114"/>
    </location>
</feature>
<dbReference type="Proteomes" id="UP000070444">
    <property type="component" value="Unassembled WGS sequence"/>
</dbReference>
<feature type="region of interest" description="Disordered" evidence="2">
    <location>
        <begin position="645"/>
        <end position="670"/>
    </location>
</feature>
<feature type="compositionally biased region" description="Low complexity" evidence="2">
    <location>
        <begin position="652"/>
        <end position="665"/>
    </location>
</feature>
<sequence>MEQYHQKILNFIYYEWKPFPSETDSGVGENIQYELEADKSLFKAPFSMNNGSEKVVQNESFNGHLNAQEAPEEEEEKEFSHIPNGNTNNIANNPELETPEEQLESSPPNSLLMPKTSNEYLLKDEEDSIEIWKNSSLYDKSNWDLDPDDFRVGNDRLSELSLDLINTNTVANKQKLSNLNLLNSDFDGWSARSSVQNPDFLNSLGYFVEEEEEELDELENNDNIHYNSNKRKISNDKLEIRGLNGYNSVNSNQHQQQLDHKLLNSQFINILNHYTAQFNLLEHKKKQIKAPILYSKTKWNPVGIIFQPFKFWVQHCFSRYTPAQVNLIVKKYLKEFLTFKKNNILGRSMLNKRFYKKHSKTKNSFLLIKRKLNNKYAKLEKRMEKPYAKYYSEINSLIMSRNSRPVIEEDEEQDEELEENQANFYKLQYPASNPSSISLQSDFNQYYYFQQNQNQFNSFEYEYYDPELIHLLHEFNNIRLKKISFIRMNLVYLKFLKLKNSSEVGNLTALAHSFKKWRLVNNACKKESEQNKSLTQLSTLKLFTPKRSQSIQAQSIRQLHRTSSSSTAANSQVSTPLFNRQFSFPSTSRSQSFQLSSSVQSSSNRVLFSSTKSTPLASNYSIIDNSTNAGELQTPTPNRLALERNSTTNTAVGSSVIESEGSSPPMQNSLQQQQKVLFGNKLGLQRGVINGNVDHAVENDVLVEDEDNINAQYFKNANIQSSASAQLQVHQAYKNFLKRRLLRQSLENWRQLNITRKSLSGRVNRGKKQLIFKKWRKEASLDKFDSDIKENLARTTLGVKLTSNLLNNWLEFEKRARELEEDDGSNTVLVSNSKGFRSFYK</sequence>
<protein>
    <submittedName>
        <fullName evidence="3">Uncharacterized protein</fullName>
    </submittedName>
</protein>
<name>A0A137NVN3_CONC2</name>
<organism evidence="3 4">
    <name type="scientific">Conidiobolus coronatus (strain ATCC 28846 / CBS 209.66 / NRRL 28638)</name>
    <name type="common">Delacroixia coronata</name>
    <dbReference type="NCBI Taxonomy" id="796925"/>
    <lineage>
        <taxon>Eukaryota</taxon>
        <taxon>Fungi</taxon>
        <taxon>Fungi incertae sedis</taxon>
        <taxon>Zoopagomycota</taxon>
        <taxon>Entomophthoromycotina</taxon>
        <taxon>Entomophthoromycetes</taxon>
        <taxon>Entomophthorales</taxon>
        <taxon>Ancylistaceae</taxon>
        <taxon>Conidiobolus</taxon>
    </lineage>
</organism>
<accession>A0A137NVN3</accession>
<evidence type="ECO:0000313" key="4">
    <source>
        <dbReference type="Proteomes" id="UP000070444"/>
    </source>
</evidence>
<keyword evidence="1" id="KW-0175">Coiled coil</keyword>
<keyword evidence="4" id="KW-1185">Reference proteome</keyword>
<feature type="compositionally biased region" description="Polar residues" evidence="2">
    <location>
        <begin position="104"/>
        <end position="114"/>
    </location>
</feature>
<proteinExistence type="predicted"/>
<dbReference type="AlphaFoldDB" id="A0A137NVN3"/>
<evidence type="ECO:0000313" key="3">
    <source>
        <dbReference type="EMBL" id="KXN66826.1"/>
    </source>
</evidence>
<evidence type="ECO:0000256" key="2">
    <source>
        <dbReference type="SAM" id="MobiDB-lite"/>
    </source>
</evidence>
<evidence type="ECO:0000256" key="1">
    <source>
        <dbReference type="SAM" id="Coils"/>
    </source>
</evidence>
<feature type="compositionally biased region" description="Low complexity" evidence="2">
    <location>
        <begin position="84"/>
        <end position="93"/>
    </location>
</feature>
<reference evidence="3 4" key="1">
    <citation type="journal article" date="2015" name="Genome Biol. Evol.">
        <title>Phylogenomic analyses indicate that early fungi evolved digesting cell walls of algal ancestors of land plants.</title>
        <authorList>
            <person name="Chang Y."/>
            <person name="Wang S."/>
            <person name="Sekimoto S."/>
            <person name="Aerts A.L."/>
            <person name="Choi C."/>
            <person name="Clum A."/>
            <person name="LaButti K.M."/>
            <person name="Lindquist E.A."/>
            <person name="Yee Ngan C."/>
            <person name="Ohm R.A."/>
            <person name="Salamov A.A."/>
            <person name="Grigoriev I.V."/>
            <person name="Spatafora J.W."/>
            <person name="Berbee M.L."/>
        </authorList>
    </citation>
    <scope>NUCLEOTIDE SEQUENCE [LARGE SCALE GENOMIC DNA]</scope>
    <source>
        <strain evidence="3 4">NRRL 28638</strain>
    </source>
</reference>
<feature type="coiled-coil region" evidence="1">
    <location>
        <begin position="201"/>
        <end position="228"/>
    </location>
</feature>
<dbReference type="EMBL" id="KQ964686">
    <property type="protein sequence ID" value="KXN66826.1"/>
    <property type="molecule type" value="Genomic_DNA"/>
</dbReference>
<gene>
    <name evidence="3" type="ORF">CONCODRAFT_11240</name>
</gene>